<dbReference type="GO" id="GO:0016874">
    <property type="term" value="F:ligase activity"/>
    <property type="evidence" value="ECO:0007669"/>
    <property type="project" value="UniProtKB-KW"/>
</dbReference>
<protein>
    <submittedName>
        <fullName evidence="1">2'-5' RNA ligase</fullName>
    </submittedName>
</protein>
<keyword evidence="1" id="KW-0436">Ligase</keyword>
<dbReference type="PANTHER" id="PTHR40037:SF1">
    <property type="entry name" value="PHOSPHOESTERASE SAOUHSC_00951-RELATED"/>
    <property type="match status" value="1"/>
</dbReference>
<dbReference type="Pfam" id="PF13563">
    <property type="entry name" value="2_5_RNA_ligase2"/>
    <property type="match status" value="1"/>
</dbReference>
<dbReference type="OrthoDB" id="1951600at2"/>
<dbReference type="Proteomes" id="UP000199642">
    <property type="component" value="Unassembled WGS sequence"/>
</dbReference>
<dbReference type="PANTHER" id="PTHR40037">
    <property type="entry name" value="PHOSPHOESTERASE YJCG-RELATED"/>
    <property type="match status" value="1"/>
</dbReference>
<reference evidence="2" key="1">
    <citation type="submission" date="2016-10" db="EMBL/GenBank/DDBJ databases">
        <authorList>
            <person name="Varghese N."/>
            <person name="Submissions S."/>
        </authorList>
    </citation>
    <scope>NUCLEOTIDE SEQUENCE [LARGE SCALE GENOMIC DNA]</scope>
    <source>
        <strain evidence="2">DSM 19315</strain>
    </source>
</reference>
<dbReference type="SUPFAM" id="SSF55144">
    <property type="entry name" value="LigT-like"/>
    <property type="match status" value="1"/>
</dbReference>
<keyword evidence="2" id="KW-1185">Reference proteome</keyword>
<proteinExistence type="predicted"/>
<accession>A0A1I2QHW5</accession>
<dbReference type="STRING" id="435880.SAMN04487988_102261"/>
<organism evidence="1 2">
    <name type="scientific">Algoriphagus hitonicola</name>
    <dbReference type="NCBI Taxonomy" id="435880"/>
    <lineage>
        <taxon>Bacteria</taxon>
        <taxon>Pseudomonadati</taxon>
        <taxon>Bacteroidota</taxon>
        <taxon>Cytophagia</taxon>
        <taxon>Cytophagales</taxon>
        <taxon>Cyclobacteriaceae</taxon>
        <taxon>Algoriphagus</taxon>
    </lineage>
</organism>
<evidence type="ECO:0000313" key="2">
    <source>
        <dbReference type="Proteomes" id="UP000199642"/>
    </source>
</evidence>
<dbReference type="Gene3D" id="3.90.1140.10">
    <property type="entry name" value="Cyclic phosphodiesterase"/>
    <property type="match status" value="1"/>
</dbReference>
<dbReference type="EMBL" id="FOPC01000002">
    <property type="protein sequence ID" value="SFG27203.1"/>
    <property type="molecule type" value="Genomic_DNA"/>
</dbReference>
<dbReference type="InterPro" id="IPR009097">
    <property type="entry name" value="Cyclic_Pdiesterase"/>
</dbReference>
<gene>
    <name evidence="1" type="ORF">SAMN04487988_102261</name>
</gene>
<evidence type="ECO:0000313" key="1">
    <source>
        <dbReference type="EMBL" id="SFG27203.1"/>
    </source>
</evidence>
<dbReference type="InterPro" id="IPR050580">
    <property type="entry name" value="2H_phosphoesterase_YjcG-like"/>
</dbReference>
<sequence>MKDLQKYFLAIVPPQPFFDQVESLKEMIRQDFGSKYALKSPAHVTLKMPFSFSLKNEEKLKNKLEMFLANQKQFEIRIHHVDSFGKRVIFLKVEAPESLPHLQMDLKMYCQRELHLMPELSDRNYYPHMTVAFKDLKPSSFDGVFSLVREQKLNFRFSVEEVSLLKKVEGRWLKNHDFILLK</sequence>
<dbReference type="RefSeq" id="WP_092789090.1">
    <property type="nucleotide sequence ID" value="NZ_FOPC01000002.1"/>
</dbReference>
<dbReference type="AlphaFoldDB" id="A0A1I2QHW5"/>
<name>A0A1I2QHW5_9BACT</name>